<gene>
    <name evidence="1" type="ORF">EVAR_99043_1</name>
</gene>
<dbReference type="AlphaFoldDB" id="A0A4C1Y1E7"/>
<name>A0A4C1Y1E7_EUMVA</name>
<protein>
    <submittedName>
        <fullName evidence="1">Uncharacterized protein</fullName>
    </submittedName>
</protein>
<evidence type="ECO:0000313" key="1">
    <source>
        <dbReference type="EMBL" id="GBP68367.1"/>
    </source>
</evidence>
<reference evidence="1 2" key="1">
    <citation type="journal article" date="2019" name="Commun. Biol.">
        <title>The bagworm genome reveals a unique fibroin gene that provides high tensile strength.</title>
        <authorList>
            <person name="Kono N."/>
            <person name="Nakamura H."/>
            <person name="Ohtoshi R."/>
            <person name="Tomita M."/>
            <person name="Numata K."/>
            <person name="Arakawa K."/>
        </authorList>
    </citation>
    <scope>NUCLEOTIDE SEQUENCE [LARGE SCALE GENOMIC DNA]</scope>
</reference>
<evidence type="ECO:0000313" key="2">
    <source>
        <dbReference type="Proteomes" id="UP000299102"/>
    </source>
</evidence>
<sequence length="172" mass="18583">MGVAVTVHTYLTAVHDTDVDAASDFYPGPDLDIVVDIDHDSRVAFNADSSTDFARDSHFSATSDTDIDLTTPITQPDLTSPSSITIDHAVNSSRDPTLYSNSVTFVRYEPGSVLDSISDSTACFDPVSGPIATPVPLSSPFRHHSRFKSHSGSPFDPVFSSRIHHLLCMLSQ</sequence>
<dbReference type="EMBL" id="BGZK01001009">
    <property type="protein sequence ID" value="GBP68367.1"/>
    <property type="molecule type" value="Genomic_DNA"/>
</dbReference>
<dbReference type="Proteomes" id="UP000299102">
    <property type="component" value="Unassembled WGS sequence"/>
</dbReference>
<comment type="caution">
    <text evidence="1">The sequence shown here is derived from an EMBL/GenBank/DDBJ whole genome shotgun (WGS) entry which is preliminary data.</text>
</comment>
<keyword evidence="2" id="KW-1185">Reference proteome</keyword>
<proteinExistence type="predicted"/>
<accession>A0A4C1Y1E7</accession>
<organism evidence="1 2">
    <name type="scientific">Eumeta variegata</name>
    <name type="common">Bagworm moth</name>
    <name type="synonym">Eumeta japonica</name>
    <dbReference type="NCBI Taxonomy" id="151549"/>
    <lineage>
        <taxon>Eukaryota</taxon>
        <taxon>Metazoa</taxon>
        <taxon>Ecdysozoa</taxon>
        <taxon>Arthropoda</taxon>
        <taxon>Hexapoda</taxon>
        <taxon>Insecta</taxon>
        <taxon>Pterygota</taxon>
        <taxon>Neoptera</taxon>
        <taxon>Endopterygota</taxon>
        <taxon>Lepidoptera</taxon>
        <taxon>Glossata</taxon>
        <taxon>Ditrysia</taxon>
        <taxon>Tineoidea</taxon>
        <taxon>Psychidae</taxon>
        <taxon>Oiketicinae</taxon>
        <taxon>Eumeta</taxon>
    </lineage>
</organism>